<dbReference type="AlphaFoldDB" id="A0A2H0KAG3"/>
<keyword evidence="9" id="KW-0739">Sodium transport</keyword>
<evidence type="ECO:0000256" key="3">
    <source>
        <dbReference type="ARBA" id="ARBA00022449"/>
    </source>
</evidence>
<feature type="transmembrane region" description="Helical" evidence="10">
    <location>
        <begin position="21"/>
        <end position="40"/>
    </location>
</feature>
<evidence type="ECO:0000256" key="9">
    <source>
        <dbReference type="ARBA" id="ARBA00023201"/>
    </source>
</evidence>
<feature type="domain" description="Cation/H+ exchanger transmembrane" evidence="11">
    <location>
        <begin position="5"/>
        <end position="252"/>
    </location>
</feature>
<organism evidence="12 13">
    <name type="scientific">Candidatus Taylorbacteria bacterium CG11_big_fil_rev_8_21_14_0_20_46_11</name>
    <dbReference type="NCBI Taxonomy" id="1975025"/>
    <lineage>
        <taxon>Bacteria</taxon>
        <taxon>Candidatus Tayloriibacteriota</taxon>
    </lineage>
</organism>
<feature type="transmembrane region" description="Helical" evidence="10">
    <location>
        <begin position="109"/>
        <end position="129"/>
    </location>
</feature>
<feature type="transmembrane region" description="Helical" evidence="10">
    <location>
        <begin position="298"/>
        <end position="318"/>
    </location>
</feature>
<evidence type="ECO:0000256" key="7">
    <source>
        <dbReference type="ARBA" id="ARBA00023065"/>
    </source>
</evidence>
<keyword evidence="6" id="KW-0915">Sodium</keyword>
<evidence type="ECO:0000256" key="8">
    <source>
        <dbReference type="ARBA" id="ARBA00023136"/>
    </source>
</evidence>
<evidence type="ECO:0000256" key="1">
    <source>
        <dbReference type="ARBA" id="ARBA00004141"/>
    </source>
</evidence>
<evidence type="ECO:0000256" key="4">
    <source>
        <dbReference type="ARBA" id="ARBA00022692"/>
    </source>
</evidence>
<dbReference type="GO" id="GO:0016020">
    <property type="term" value="C:membrane"/>
    <property type="evidence" value="ECO:0007669"/>
    <property type="project" value="UniProtKB-SubCell"/>
</dbReference>
<accession>A0A2H0KAG3</accession>
<feature type="transmembrane region" description="Helical" evidence="10">
    <location>
        <begin position="141"/>
        <end position="164"/>
    </location>
</feature>
<comment type="caution">
    <text evidence="12">The sequence shown here is derived from an EMBL/GenBank/DDBJ whole genome shotgun (WGS) entry which is preliminary data.</text>
</comment>
<feature type="transmembrane region" description="Helical" evidence="10">
    <location>
        <begin position="46"/>
        <end position="64"/>
    </location>
</feature>
<keyword evidence="4 10" id="KW-0812">Transmembrane</keyword>
<comment type="subcellular location">
    <subcellularLocation>
        <location evidence="1">Membrane</location>
        <topology evidence="1">Multi-pass membrane protein</topology>
    </subcellularLocation>
</comment>
<dbReference type="InterPro" id="IPR006153">
    <property type="entry name" value="Cation/H_exchanger_TM"/>
</dbReference>
<evidence type="ECO:0000313" key="12">
    <source>
        <dbReference type="EMBL" id="PIQ68248.1"/>
    </source>
</evidence>
<evidence type="ECO:0000313" key="13">
    <source>
        <dbReference type="Proteomes" id="UP000229342"/>
    </source>
</evidence>
<feature type="transmembrane region" description="Helical" evidence="10">
    <location>
        <begin position="76"/>
        <end position="97"/>
    </location>
</feature>
<dbReference type="GO" id="GO:0006814">
    <property type="term" value="P:sodium ion transport"/>
    <property type="evidence" value="ECO:0007669"/>
    <property type="project" value="UniProtKB-KW"/>
</dbReference>
<keyword evidence="5 10" id="KW-1133">Transmembrane helix</keyword>
<dbReference type="PANTHER" id="PTHR43562">
    <property type="entry name" value="NAPA-TYPE SODIUM/HYDROGEN ANTIPORTER"/>
    <property type="match status" value="1"/>
</dbReference>
<dbReference type="Gene3D" id="1.20.1530.20">
    <property type="match status" value="2"/>
</dbReference>
<dbReference type="Pfam" id="PF00999">
    <property type="entry name" value="Na_H_Exchanger"/>
    <property type="match status" value="2"/>
</dbReference>
<feature type="transmembrane region" description="Helical" evidence="10">
    <location>
        <begin position="170"/>
        <end position="191"/>
    </location>
</feature>
<gene>
    <name evidence="12" type="ORF">COV91_05185</name>
</gene>
<evidence type="ECO:0000256" key="2">
    <source>
        <dbReference type="ARBA" id="ARBA00022448"/>
    </source>
</evidence>
<dbReference type="GO" id="GO:1902600">
    <property type="term" value="P:proton transmembrane transport"/>
    <property type="evidence" value="ECO:0007669"/>
    <property type="project" value="InterPro"/>
</dbReference>
<proteinExistence type="predicted"/>
<protein>
    <submittedName>
        <fullName evidence="12">Sodium:proton exchanger</fullName>
    </submittedName>
</protein>
<feature type="domain" description="Cation/H+ exchanger transmembrane" evidence="11">
    <location>
        <begin position="280"/>
        <end position="407"/>
    </location>
</feature>
<dbReference type="EMBL" id="PCVG01000068">
    <property type="protein sequence ID" value="PIQ68248.1"/>
    <property type="molecule type" value="Genomic_DNA"/>
</dbReference>
<sequence>MAAKVASLVEKVGQPSVLGELVMGVLLGNLALVGISLFEPIKVDPIIAFLSELGVVILLFQIGLESNIAKMRKVGVRALTVAVIGVVVPFILGTYIVGPMLMPGLSSHAYLFLGAALTATSVGITARVFKDMGKLQITEAQIILGAAVIDDVLGLIILAVISAMVSVGAVSFGIISLITAKAILFLVGSIVVGQLAAPRLMQFFSFISTGAGMKFTVAISFGLIFSYLASKIGLAPIVGAFAAGLVLDPVHFRFFAEASVIDDIKEATKESDEKTQSRVAVVLNHHTHKHVEDLLEPIALFLVPIFFVFTGMSVNLATLFDPKILLVALGVTVVAFLGKVVAGLGAGKGVNRNLVGWGMVPRGEVGLIFASIGRALGVVSESMFSVIVIMIIFTTLLTPPILAFVLKRQDKRQATPRTASYHPQSTLSQ</sequence>
<name>A0A2H0KAG3_9BACT</name>
<dbReference type="InterPro" id="IPR038770">
    <property type="entry name" value="Na+/solute_symporter_sf"/>
</dbReference>
<feature type="transmembrane region" description="Helical" evidence="10">
    <location>
        <begin position="324"/>
        <end position="342"/>
    </location>
</feature>
<keyword evidence="3" id="KW-0050">Antiport</keyword>
<evidence type="ECO:0000256" key="10">
    <source>
        <dbReference type="SAM" id="Phobius"/>
    </source>
</evidence>
<keyword evidence="8 10" id="KW-0472">Membrane</keyword>
<evidence type="ECO:0000256" key="6">
    <source>
        <dbReference type="ARBA" id="ARBA00023053"/>
    </source>
</evidence>
<feature type="transmembrane region" description="Helical" evidence="10">
    <location>
        <begin position="203"/>
        <end position="228"/>
    </location>
</feature>
<dbReference type="Proteomes" id="UP000229342">
    <property type="component" value="Unassembled WGS sequence"/>
</dbReference>
<keyword evidence="7" id="KW-0406">Ion transport</keyword>
<keyword evidence="2" id="KW-0813">Transport</keyword>
<evidence type="ECO:0000259" key="11">
    <source>
        <dbReference type="Pfam" id="PF00999"/>
    </source>
</evidence>
<dbReference type="GO" id="GO:0015297">
    <property type="term" value="F:antiporter activity"/>
    <property type="evidence" value="ECO:0007669"/>
    <property type="project" value="UniProtKB-KW"/>
</dbReference>
<evidence type="ECO:0000256" key="5">
    <source>
        <dbReference type="ARBA" id="ARBA00022989"/>
    </source>
</evidence>
<reference evidence="12 13" key="1">
    <citation type="submission" date="2017-09" db="EMBL/GenBank/DDBJ databases">
        <title>Depth-based differentiation of microbial function through sediment-hosted aquifers and enrichment of novel symbionts in the deep terrestrial subsurface.</title>
        <authorList>
            <person name="Probst A.J."/>
            <person name="Ladd B."/>
            <person name="Jarett J.K."/>
            <person name="Geller-Mcgrath D.E."/>
            <person name="Sieber C.M."/>
            <person name="Emerson J.B."/>
            <person name="Anantharaman K."/>
            <person name="Thomas B.C."/>
            <person name="Malmstrom R."/>
            <person name="Stieglmeier M."/>
            <person name="Klingl A."/>
            <person name="Woyke T."/>
            <person name="Ryan C.M."/>
            <person name="Banfield J.F."/>
        </authorList>
    </citation>
    <scope>NUCLEOTIDE SEQUENCE [LARGE SCALE GENOMIC DNA]</scope>
    <source>
        <strain evidence="12">CG11_big_fil_rev_8_21_14_0_20_46_11</strain>
    </source>
</reference>
<dbReference type="PANTHER" id="PTHR43562:SF3">
    <property type="entry name" value="SODIUM ION_PROTON EXCHANGER (EUROFUNG)"/>
    <property type="match status" value="1"/>
</dbReference>
<feature type="transmembrane region" description="Helical" evidence="10">
    <location>
        <begin position="383"/>
        <end position="406"/>
    </location>
</feature>